<dbReference type="PANTHER" id="PTHR47685">
    <property type="entry name" value="MAGNESIUM TRANSPORT PROTEIN CORA"/>
    <property type="match status" value="1"/>
</dbReference>
<dbReference type="GO" id="GO:0015099">
    <property type="term" value="F:nickel cation transmembrane transporter activity"/>
    <property type="evidence" value="ECO:0007669"/>
    <property type="project" value="TreeGrafter"/>
</dbReference>
<dbReference type="EMBL" id="QURL01000006">
    <property type="protein sequence ID" value="RFC62653.1"/>
    <property type="molecule type" value="Genomic_DNA"/>
</dbReference>
<proteinExistence type="inferred from homology"/>
<keyword evidence="4" id="KW-0813">Transport</keyword>
<sequence length="375" mass="41889">MALEALGARRGRRRRDDSDRFEKRGLQVIAVYRRDGQQFSREVIGQEDIAEDVVWIDLFEPGQDEIAKVEAVIGASIPSRAEMMEIEISSRLYRDDAAEVMNIPIIHGLHSDTPSFAPITFMLAAGRLVTIRYTDPASFRIFAARLCHDPLLVGIEDSDKPLPGTAYALSGIGEAHIAENLLIGILETVVDRIADLLETISVDLDKIASDIFSSSARKKPIGTEDFKRILQRIGAAGDLASRARETLAIFDRLVPFLQLILEERDKSAANLRRRLKIVARDVRSLNDFCSFLSNKTTFLLDTTVGMISIEQNGIIKIFSVASVAFLPPTLIASIYGMNFRLMPELDWSFGYPMAIVMMVMSALLPTLYFRSKGWF</sequence>
<dbReference type="InterPro" id="IPR050829">
    <property type="entry name" value="CorA_MIT"/>
</dbReference>
<accession>A0A371X087</accession>
<comment type="subcellular location">
    <subcellularLocation>
        <location evidence="1">Cell inner membrane</location>
        <topology evidence="1">Multi-pass membrane protein</topology>
    </subcellularLocation>
</comment>
<keyword evidence="10" id="KW-0406">Ion transport</keyword>
<dbReference type="InterPro" id="IPR045863">
    <property type="entry name" value="CorA_TM1_TM2"/>
</dbReference>
<dbReference type="GO" id="GO:0005886">
    <property type="term" value="C:plasma membrane"/>
    <property type="evidence" value="ECO:0007669"/>
    <property type="project" value="UniProtKB-SubCell"/>
</dbReference>
<evidence type="ECO:0000256" key="9">
    <source>
        <dbReference type="ARBA" id="ARBA00022989"/>
    </source>
</evidence>
<dbReference type="CDD" id="cd12837">
    <property type="entry name" value="EcCorA-like_u1"/>
    <property type="match status" value="1"/>
</dbReference>
<dbReference type="FunFam" id="1.20.58.340:FF:000001">
    <property type="entry name" value="Magnesium transport protein CorA"/>
    <property type="match status" value="1"/>
</dbReference>
<dbReference type="GO" id="GO:0015095">
    <property type="term" value="F:magnesium ion transmembrane transporter activity"/>
    <property type="evidence" value="ECO:0007669"/>
    <property type="project" value="TreeGrafter"/>
</dbReference>
<comment type="similarity">
    <text evidence="2">Belongs to the CorA metal ion transporter (MIT) (TC 1.A.35) family.</text>
</comment>
<evidence type="ECO:0000256" key="3">
    <source>
        <dbReference type="ARBA" id="ARBA00019439"/>
    </source>
</evidence>
<keyword evidence="5" id="KW-1003">Cell membrane</keyword>
<dbReference type="InterPro" id="IPR045861">
    <property type="entry name" value="CorA_cytoplasmic_dom"/>
</dbReference>
<dbReference type="Gene3D" id="1.20.58.340">
    <property type="entry name" value="Magnesium transport protein CorA, transmembrane region"/>
    <property type="match status" value="2"/>
</dbReference>
<evidence type="ECO:0000256" key="10">
    <source>
        <dbReference type="ARBA" id="ARBA00023065"/>
    </source>
</evidence>
<keyword evidence="15" id="KW-1185">Reference proteome</keyword>
<keyword evidence="9 13" id="KW-1133">Transmembrane helix</keyword>
<keyword evidence="7 13" id="KW-0812">Transmembrane</keyword>
<name>A0A371X087_9HYPH</name>
<evidence type="ECO:0000256" key="7">
    <source>
        <dbReference type="ARBA" id="ARBA00022692"/>
    </source>
</evidence>
<evidence type="ECO:0000256" key="2">
    <source>
        <dbReference type="ARBA" id="ARBA00009765"/>
    </source>
</evidence>
<gene>
    <name evidence="14" type="ORF">DYI37_15605</name>
</gene>
<evidence type="ECO:0000256" key="13">
    <source>
        <dbReference type="SAM" id="Phobius"/>
    </source>
</evidence>
<evidence type="ECO:0000256" key="8">
    <source>
        <dbReference type="ARBA" id="ARBA00022842"/>
    </source>
</evidence>
<keyword evidence="8" id="KW-0460">Magnesium</keyword>
<protein>
    <recommendedName>
        <fullName evidence="3">Magnesium transport protein CorA</fullName>
    </recommendedName>
</protein>
<keyword evidence="11 13" id="KW-0472">Membrane</keyword>
<feature type="transmembrane region" description="Helical" evidence="13">
    <location>
        <begin position="349"/>
        <end position="369"/>
    </location>
</feature>
<evidence type="ECO:0000256" key="5">
    <source>
        <dbReference type="ARBA" id="ARBA00022475"/>
    </source>
</evidence>
<keyword evidence="6" id="KW-0997">Cell inner membrane</keyword>
<feature type="transmembrane region" description="Helical" evidence="13">
    <location>
        <begin position="314"/>
        <end position="337"/>
    </location>
</feature>
<organism evidence="14 15">
    <name type="scientific">Fulvimarina endophytica</name>
    <dbReference type="NCBI Taxonomy" id="2293836"/>
    <lineage>
        <taxon>Bacteria</taxon>
        <taxon>Pseudomonadati</taxon>
        <taxon>Pseudomonadota</taxon>
        <taxon>Alphaproteobacteria</taxon>
        <taxon>Hyphomicrobiales</taxon>
        <taxon>Aurantimonadaceae</taxon>
        <taxon>Fulvimarina</taxon>
    </lineage>
</organism>
<dbReference type="Pfam" id="PF01544">
    <property type="entry name" value="CorA"/>
    <property type="match status" value="1"/>
</dbReference>
<evidence type="ECO:0000256" key="1">
    <source>
        <dbReference type="ARBA" id="ARBA00004429"/>
    </source>
</evidence>
<evidence type="ECO:0000256" key="12">
    <source>
        <dbReference type="ARBA" id="ARBA00034269"/>
    </source>
</evidence>
<dbReference type="SUPFAM" id="SSF143865">
    <property type="entry name" value="CorA soluble domain-like"/>
    <property type="match status" value="1"/>
</dbReference>
<dbReference type="InterPro" id="IPR002523">
    <property type="entry name" value="MgTranspt_CorA/ZnTranspt_ZntB"/>
</dbReference>
<dbReference type="PANTHER" id="PTHR47685:SF1">
    <property type="entry name" value="MAGNESIUM TRANSPORT PROTEIN CORA"/>
    <property type="match status" value="1"/>
</dbReference>
<evidence type="ECO:0000313" key="15">
    <source>
        <dbReference type="Proteomes" id="UP000264310"/>
    </source>
</evidence>
<dbReference type="Proteomes" id="UP000264310">
    <property type="component" value="Unassembled WGS sequence"/>
</dbReference>
<dbReference type="AlphaFoldDB" id="A0A371X087"/>
<reference evidence="14 15" key="1">
    <citation type="submission" date="2018-08" db="EMBL/GenBank/DDBJ databases">
        <title>Fulvimarina sp. 85, whole genome shotgun sequence.</title>
        <authorList>
            <person name="Tuo L."/>
        </authorList>
    </citation>
    <scope>NUCLEOTIDE SEQUENCE [LARGE SCALE GENOMIC DNA]</scope>
    <source>
        <strain evidence="14 15">85</strain>
    </source>
</reference>
<dbReference type="OrthoDB" id="9803416at2"/>
<evidence type="ECO:0000256" key="4">
    <source>
        <dbReference type="ARBA" id="ARBA00022448"/>
    </source>
</evidence>
<evidence type="ECO:0000256" key="6">
    <source>
        <dbReference type="ARBA" id="ARBA00022519"/>
    </source>
</evidence>
<evidence type="ECO:0000256" key="11">
    <source>
        <dbReference type="ARBA" id="ARBA00023136"/>
    </source>
</evidence>
<dbReference type="SUPFAM" id="SSF144083">
    <property type="entry name" value="Magnesium transport protein CorA, transmembrane region"/>
    <property type="match status" value="1"/>
</dbReference>
<comment type="catalytic activity">
    <reaction evidence="12">
        <text>Mg(2+)(in) = Mg(2+)(out)</text>
        <dbReference type="Rhea" id="RHEA:29827"/>
        <dbReference type="ChEBI" id="CHEBI:18420"/>
    </reaction>
</comment>
<comment type="caution">
    <text evidence="14">The sequence shown here is derived from an EMBL/GenBank/DDBJ whole genome shotgun (WGS) entry which is preliminary data.</text>
</comment>
<dbReference type="GO" id="GO:0015087">
    <property type="term" value="F:cobalt ion transmembrane transporter activity"/>
    <property type="evidence" value="ECO:0007669"/>
    <property type="project" value="TreeGrafter"/>
</dbReference>
<evidence type="ECO:0000313" key="14">
    <source>
        <dbReference type="EMBL" id="RFC62653.1"/>
    </source>
</evidence>